<proteinExistence type="predicted"/>
<dbReference type="RefSeq" id="WP_369288858.1">
    <property type="nucleotide sequence ID" value="NZ_JBFTEG010000016.1"/>
</dbReference>
<evidence type="ECO:0000313" key="1">
    <source>
        <dbReference type="EMBL" id="MEX6503919.1"/>
    </source>
</evidence>
<keyword evidence="2" id="KW-1185">Reference proteome</keyword>
<reference evidence="1 2" key="1">
    <citation type="submission" date="2024-07" db="EMBL/GenBank/DDBJ databases">
        <authorList>
            <person name="Li M."/>
        </authorList>
    </citation>
    <scope>NUCLEOTIDE SEQUENCE [LARGE SCALE GENOMIC DNA]</scope>
    <source>
        <strain evidence="1 2">25A3E</strain>
    </source>
</reference>
<evidence type="ECO:0000313" key="2">
    <source>
        <dbReference type="Proteomes" id="UP001560296"/>
    </source>
</evidence>
<comment type="caution">
    <text evidence="1">The sequence shown here is derived from an EMBL/GenBank/DDBJ whole genome shotgun (WGS) entry which is preliminary data.</text>
</comment>
<name>A0ABV3YXR5_9PSED</name>
<dbReference type="EMBL" id="JBFTEG010000016">
    <property type="protein sequence ID" value="MEX6503919.1"/>
    <property type="molecule type" value="Genomic_DNA"/>
</dbReference>
<accession>A0ABV3YXR5</accession>
<organism evidence="1 2">
    <name type="scientific">Pseudomonas zhanjiangensis</name>
    <dbReference type="NCBI Taxonomy" id="3239015"/>
    <lineage>
        <taxon>Bacteria</taxon>
        <taxon>Pseudomonadati</taxon>
        <taxon>Pseudomonadota</taxon>
        <taxon>Gammaproteobacteria</taxon>
        <taxon>Pseudomonadales</taxon>
        <taxon>Pseudomonadaceae</taxon>
        <taxon>Pseudomonas</taxon>
    </lineage>
</organism>
<gene>
    <name evidence="1" type="ORF">AB5S05_17800</name>
</gene>
<sequence length="100" mass="11152">MQLDINLPDALSIEDVQSLLASGDDGQDNQLRVDRSGRAYLSQVTGADELEGVLFRFPTWDAGNGYVGAEAARDVEWVKKILEALQRNWSNPTFSYIDTF</sequence>
<dbReference type="Proteomes" id="UP001560296">
    <property type="component" value="Unassembled WGS sequence"/>
</dbReference>
<protein>
    <submittedName>
        <fullName evidence="1">Uncharacterized protein</fullName>
    </submittedName>
</protein>